<dbReference type="RefSeq" id="WP_014430321.1">
    <property type="nucleotide sequence ID" value="NC_017075.1"/>
</dbReference>
<dbReference type="AlphaFoldDB" id="I0HWT5"/>
<dbReference type="SUPFAM" id="SSF53448">
    <property type="entry name" value="Nucleotide-diphospho-sugar transferases"/>
    <property type="match status" value="1"/>
</dbReference>
<dbReference type="HOGENOM" id="CLU_025996_21_1_4"/>
<dbReference type="InterPro" id="IPR029044">
    <property type="entry name" value="Nucleotide-diphossugar_trans"/>
</dbReference>
<dbReference type="Pfam" id="PF00535">
    <property type="entry name" value="Glycos_transf_2"/>
    <property type="match status" value="1"/>
</dbReference>
<dbReference type="Gene3D" id="3.90.550.10">
    <property type="entry name" value="Spore Coat Polysaccharide Biosynthesis Protein SpsA, Chain A"/>
    <property type="match status" value="1"/>
</dbReference>
<dbReference type="eggNOG" id="COG0463">
    <property type="taxonomic scope" value="Bacteria"/>
</dbReference>
<accession>I0HWT5</accession>
<protein>
    <submittedName>
        <fullName evidence="2">Glycosyl transferase family 2</fullName>
    </submittedName>
</protein>
<proteinExistence type="predicted"/>
<dbReference type="PANTHER" id="PTHR22916">
    <property type="entry name" value="GLYCOSYLTRANSFERASE"/>
    <property type="match status" value="1"/>
</dbReference>
<evidence type="ECO:0000259" key="1">
    <source>
        <dbReference type="Pfam" id="PF00535"/>
    </source>
</evidence>
<dbReference type="EMBL" id="AP012320">
    <property type="protein sequence ID" value="BAL97472.1"/>
    <property type="molecule type" value="Genomic_DNA"/>
</dbReference>
<organism evidence="2 3">
    <name type="scientific">Rubrivivax gelatinosus (strain NBRC 100245 / IL144)</name>
    <dbReference type="NCBI Taxonomy" id="983917"/>
    <lineage>
        <taxon>Bacteria</taxon>
        <taxon>Pseudomonadati</taxon>
        <taxon>Pseudomonadota</taxon>
        <taxon>Betaproteobacteria</taxon>
        <taxon>Burkholderiales</taxon>
        <taxon>Sphaerotilaceae</taxon>
        <taxon>Rubrivivax</taxon>
    </lineage>
</organism>
<name>I0HWT5_RUBGI</name>
<feature type="domain" description="Glycosyltransferase 2-like" evidence="1">
    <location>
        <begin position="5"/>
        <end position="130"/>
    </location>
</feature>
<gene>
    <name evidence="2" type="ordered locus">RGE_41360</name>
</gene>
<reference evidence="2 3" key="1">
    <citation type="journal article" date="2012" name="J. Bacteriol.">
        <title>Complete genome sequence of phototrophic betaproteobacterium Rubrivivax gelatinosus IL144.</title>
        <authorList>
            <person name="Nagashima S."/>
            <person name="Kamimura A."/>
            <person name="Shimizu T."/>
            <person name="Nakamura-isaki S."/>
            <person name="Aono E."/>
            <person name="Sakamoto K."/>
            <person name="Ichikawa N."/>
            <person name="Nakazawa H."/>
            <person name="Sekine M."/>
            <person name="Yamazaki S."/>
            <person name="Fujita N."/>
            <person name="Shimada K."/>
            <person name="Hanada S."/>
            <person name="Nagashima K.V.P."/>
        </authorList>
    </citation>
    <scope>NUCLEOTIDE SEQUENCE [LARGE SCALE GENOMIC DNA]</scope>
    <source>
        <strain evidence="3">NBRC 100245 / IL144</strain>
    </source>
</reference>
<dbReference type="KEGG" id="rge:RGE_41360"/>
<keyword evidence="2" id="KW-0808">Transferase</keyword>
<evidence type="ECO:0000313" key="3">
    <source>
        <dbReference type="Proteomes" id="UP000007883"/>
    </source>
</evidence>
<dbReference type="STRING" id="983917.RGE_41360"/>
<dbReference type="Proteomes" id="UP000007883">
    <property type="component" value="Chromosome"/>
</dbReference>
<dbReference type="GO" id="GO:0016758">
    <property type="term" value="F:hexosyltransferase activity"/>
    <property type="evidence" value="ECO:0007669"/>
    <property type="project" value="UniProtKB-ARBA"/>
</dbReference>
<dbReference type="InterPro" id="IPR001173">
    <property type="entry name" value="Glyco_trans_2-like"/>
</dbReference>
<evidence type="ECO:0000313" key="2">
    <source>
        <dbReference type="EMBL" id="BAL97472.1"/>
    </source>
</evidence>
<sequence>MAKLTIGIVTYNAAQVLECALLSIIQKKSTAVELIVVDGASTDGTVEIIRRYANSIDHWVSEPDLGIYDAMNKVCALATGDWLLFIGADDELAASPENILQHLTEANSIYYGNVQIQRTGRVQGGRFTRYRLMQENICHQGLMYPRSVYKNCAYKIDAGMMADHLYNIERWGQGFRFRHLNLTICRFNDAGRSSIPDASLEARKLVAIRDSFGLAWYFLKRARSTAANLLKHRNAAT</sequence>
<keyword evidence="3" id="KW-1185">Reference proteome</keyword>
<dbReference type="PANTHER" id="PTHR22916:SF3">
    <property type="entry name" value="UDP-GLCNAC:BETAGAL BETA-1,3-N-ACETYLGLUCOSAMINYLTRANSFERASE-LIKE PROTEIN 1"/>
    <property type="match status" value="1"/>
</dbReference>